<evidence type="ECO:0000256" key="5">
    <source>
        <dbReference type="ARBA" id="ARBA00022989"/>
    </source>
</evidence>
<keyword evidence="3" id="KW-1003">Cell membrane</keyword>
<feature type="transmembrane region" description="Helical" evidence="7">
    <location>
        <begin position="97"/>
        <end position="118"/>
    </location>
</feature>
<gene>
    <name evidence="10" type="ORF">F7O44_22690</name>
</gene>
<feature type="transmembrane region" description="Helical" evidence="7">
    <location>
        <begin position="130"/>
        <end position="150"/>
    </location>
</feature>
<accession>A0A7K3MA50</accession>
<dbReference type="PROSITE" id="PS50928">
    <property type="entry name" value="ABC_TM1"/>
    <property type="match status" value="1"/>
</dbReference>
<dbReference type="InterPro" id="IPR051393">
    <property type="entry name" value="ABC_transporter_permease"/>
</dbReference>
<feature type="region of interest" description="Disordered" evidence="8">
    <location>
        <begin position="1"/>
        <end position="23"/>
    </location>
</feature>
<feature type="transmembrane region" description="Helical" evidence="7">
    <location>
        <begin position="179"/>
        <end position="204"/>
    </location>
</feature>
<dbReference type="PANTHER" id="PTHR30193:SF37">
    <property type="entry name" value="INNER MEMBRANE ABC TRANSPORTER PERMEASE PROTEIN YCJO"/>
    <property type="match status" value="1"/>
</dbReference>
<organism evidence="10 11">
    <name type="scientific">Phytoactinopolyspora mesophila</name>
    <dbReference type="NCBI Taxonomy" id="2650750"/>
    <lineage>
        <taxon>Bacteria</taxon>
        <taxon>Bacillati</taxon>
        <taxon>Actinomycetota</taxon>
        <taxon>Actinomycetes</taxon>
        <taxon>Jiangellales</taxon>
        <taxon>Jiangellaceae</taxon>
        <taxon>Phytoactinopolyspora</taxon>
    </lineage>
</organism>
<dbReference type="CDD" id="cd06261">
    <property type="entry name" value="TM_PBP2"/>
    <property type="match status" value="1"/>
</dbReference>
<feature type="domain" description="ABC transmembrane type-1" evidence="9">
    <location>
        <begin position="93"/>
        <end position="309"/>
    </location>
</feature>
<dbReference type="GO" id="GO:0005886">
    <property type="term" value="C:plasma membrane"/>
    <property type="evidence" value="ECO:0007669"/>
    <property type="project" value="UniProtKB-SubCell"/>
</dbReference>
<feature type="transmembrane region" description="Helical" evidence="7">
    <location>
        <begin position="225"/>
        <end position="252"/>
    </location>
</feature>
<name>A0A7K3MA50_9ACTN</name>
<dbReference type="InterPro" id="IPR000515">
    <property type="entry name" value="MetI-like"/>
</dbReference>
<comment type="caution">
    <text evidence="10">The sequence shown here is derived from an EMBL/GenBank/DDBJ whole genome shotgun (WGS) entry which is preliminary data.</text>
</comment>
<protein>
    <submittedName>
        <fullName evidence="10">ABC transporter permease subunit</fullName>
    </submittedName>
</protein>
<evidence type="ECO:0000313" key="11">
    <source>
        <dbReference type="Proteomes" id="UP000460435"/>
    </source>
</evidence>
<dbReference type="GO" id="GO:0055085">
    <property type="term" value="P:transmembrane transport"/>
    <property type="evidence" value="ECO:0007669"/>
    <property type="project" value="InterPro"/>
</dbReference>
<evidence type="ECO:0000256" key="3">
    <source>
        <dbReference type="ARBA" id="ARBA00022475"/>
    </source>
</evidence>
<dbReference type="PANTHER" id="PTHR30193">
    <property type="entry name" value="ABC TRANSPORTER PERMEASE PROTEIN"/>
    <property type="match status" value="1"/>
</dbReference>
<feature type="transmembrane region" description="Helical" evidence="7">
    <location>
        <begin position="258"/>
        <end position="279"/>
    </location>
</feature>
<sequence length="323" mass="35724">MSTTLRSHPLRSHPVRDRPGRAAARLTRRQRESLAGYAFVAPSAIGVGIFVMVPMLLAFVLSFTSADGFGRMDFVGLDNYRRMFGDPLFLKSMRVTLLYVGAFVPGLYVLALIMALLVNGNLPGRAFFRAAFFAPYTVSLVVVGLVWRYMLADRVGVVHSWLQAIGIENPPSFLGDPDFALWTVVFISIWFFVGFYMIILLGGLQDIPSELHEAARLDGAGYFRMLFSVVLPLLRPTTFFALVLATIAGLAGLQAFDLIYVMTQGGPANSTSLGIFYIYQQAFRGNQFGYASAMAVWYALALMLLTGIAFWLTKGGRFESDDR</sequence>
<keyword evidence="11" id="KW-1185">Reference proteome</keyword>
<dbReference type="EMBL" id="WLZY01000009">
    <property type="protein sequence ID" value="NDL59887.1"/>
    <property type="molecule type" value="Genomic_DNA"/>
</dbReference>
<dbReference type="AlphaFoldDB" id="A0A7K3MA50"/>
<reference evidence="10 11" key="1">
    <citation type="submission" date="2019-11" db="EMBL/GenBank/DDBJ databases">
        <authorList>
            <person name="Li X.-J."/>
            <person name="Feng X.-M."/>
        </authorList>
    </citation>
    <scope>NUCLEOTIDE SEQUENCE [LARGE SCALE GENOMIC DNA]</scope>
    <source>
        <strain evidence="10 11">XMNu-373</strain>
    </source>
</reference>
<dbReference type="InterPro" id="IPR035906">
    <property type="entry name" value="MetI-like_sf"/>
</dbReference>
<keyword evidence="6 7" id="KW-0472">Membrane</keyword>
<keyword evidence="5 7" id="KW-1133">Transmembrane helix</keyword>
<feature type="transmembrane region" description="Helical" evidence="7">
    <location>
        <begin position="34"/>
        <end position="63"/>
    </location>
</feature>
<evidence type="ECO:0000256" key="8">
    <source>
        <dbReference type="SAM" id="MobiDB-lite"/>
    </source>
</evidence>
<feature type="transmembrane region" description="Helical" evidence="7">
    <location>
        <begin position="291"/>
        <end position="313"/>
    </location>
</feature>
<evidence type="ECO:0000256" key="1">
    <source>
        <dbReference type="ARBA" id="ARBA00004651"/>
    </source>
</evidence>
<dbReference type="RefSeq" id="WP_162452601.1">
    <property type="nucleotide sequence ID" value="NZ_WLZY01000009.1"/>
</dbReference>
<proteinExistence type="inferred from homology"/>
<evidence type="ECO:0000259" key="9">
    <source>
        <dbReference type="PROSITE" id="PS50928"/>
    </source>
</evidence>
<comment type="subcellular location">
    <subcellularLocation>
        <location evidence="1 7">Cell membrane</location>
        <topology evidence="1 7">Multi-pass membrane protein</topology>
    </subcellularLocation>
</comment>
<evidence type="ECO:0000256" key="4">
    <source>
        <dbReference type="ARBA" id="ARBA00022692"/>
    </source>
</evidence>
<keyword evidence="2 7" id="KW-0813">Transport</keyword>
<keyword evidence="4 7" id="KW-0812">Transmembrane</keyword>
<evidence type="ECO:0000256" key="7">
    <source>
        <dbReference type="RuleBase" id="RU363032"/>
    </source>
</evidence>
<evidence type="ECO:0000313" key="10">
    <source>
        <dbReference type="EMBL" id="NDL59887.1"/>
    </source>
</evidence>
<dbReference type="Gene3D" id="1.10.3720.10">
    <property type="entry name" value="MetI-like"/>
    <property type="match status" value="1"/>
</dbReference>
<dbReference type="Proteomes" id="UP000460435">
    <property type="component" value="Unassembled WGS sequence"/>
</dbReference>
<evidence type="ECO:0000256" key="2">
    <source>
        <dbReference type="ARBA" id="ARBA00022448"/>
    </source>
</evidence>
<evidence type="ECO:0000256" key="6">
    <source>
        <dbReference type="ARBA" id="ARBA00023136"/>
    </source>
</evidence>
<dbReference type="Pfam" id="PF00528">
    <property type="entry name" value="BPD_transp_1"/>
    <property type="match status" value="1"/>
</dbReference>
<dbReference type="SUPFAM" id="SSF161098">
    <property type="entry name" value="MetI-like"/>
    <property type="match status" value="1"/>
</dbReference>
<comment type="similarity">
    <text evidence="7">Belongs to the binding-protein-dependent transport system permease family.</text>
</comment>